<proteinExistence type="predicted"/>
<organism evidence="1 2">
    <name type="scientific">Vermiconidia calcicola</name>
    <dbReference type="NCBI Taxonomy" id="1690605"/>
    <lineage>
        <taxon>Eukaryota</taxon>
        <taxon>Fungi</taxon>
        <taxon>Dikarya</taxon>
        <taxon>Ascomycota</taxon>
        <taxon>Pezizomycotina</taxon>
        <taxon>Dothideomycetes</taxon>
        <taxon>Dothideomycetidae</taxon>
        <taxon>Mycosphaerellales</taxon>
        <taxon>Extremaceae</taxon>
        <taxon>Vermiconidia</taxon>
    </lineage>
</organism>
<accession>A0ACC3MEP3</accession>
<comment type="caution">
    <text evidence="1">The sequence shown here is derived from an EMBL/GenBank/DDBJ whole genome shotgun (WGS) entry which is preliminary data.</text>
</comment>
<dbReference type="EMBL" id="JAUTXU010000324">
    <property type="protein sequence ID" value="KAK3686365.1"/>
    <property type="molecule type" value="Genomic_DNA"/>
</dbReference>
<reference evidence="1" key="1">
    <citation type="submission" date="2023-07" db="EMBL/GenBank/DDBJ databases">
        <title>Black Yeasts Isolated from many extreme environments.</title>
        <authorList>
            <person name="Coleine C."/>
            <person name="Stajich J.E."/>
            <person name="Selbmann L."/>
        </authorList>
    </citation>
    <scope>NUCLEOTIDE SEQUENCE</scope>
    <source>
        <strain evidence="1">CCFEE 5714</strain>
    </source>
</reference>
<evidence type="ECO:0000313" key="2">
    <source>
        <dbReference type="Proteomes" id="UP001281147"/>
    </source>
</evidence>
<protein>
    <submittedName>
        <fullName evidence="1">Uncharacterized protein</fullName>
    </submittedName>
</protein>
<name>A0ACC3MEP3_9PEZI</name>
<keyword evidence="2" id="KW-1185">Reference proteome</keyword>
<gene>
    <name evidence="1" type="ORF">LTR37_019908</name>
</gene>
<evidence type="ECO:0000313" key="1">
    <source>
        <dbReference type="EMBL" id="KAK3686365.1"/>
    </source>
</evidence>
<sequence>MLTPRSSKRTAPQKVATSMKGVRTSLVQPVRYDERLAQASIGKLYTKLDPTKRQIRLLKLVEQDHHHSGKYDLECTLTTASLDDPLTYDALSYAWGDPSVRVPILINGQVFLVTLNLHEALKGLQDKNAISDYLWADALNAVSRSPRWELYLVAPALYMFGLA</sequence>
<dbReference type="Proteomes" id="UP001281147">
    <property type="component" value="Unassembled WGS sequence"/>
</dbReference>